<keyword evidence="2" id="KW-0479">Metal-binding</keyword>
<reference evidence="4" key="2">
    <citation type="submission" date="2022-06" db="UniProtKB">
        <authorList>
            <consortium name="EnsemblMetazoa"/>
        </authorList>
    </citation>
    <scope>IDENTIFICATION</scope>
</reference>
<dbReference type="GO" id="GO:0046872">
    <property type="term" value="F:metal ion binding"/>
    <property type="evidence" value="ECO:0007669"/>
    <property type="project" value="UniProtKB-KW"/>
</dbReference>
<name>A0A8R1X050_ACYPI</name>
<evidence type="ECO:0000259" key="3">
    <source>
        <dbReference type="Pfam" id="PF13359"/>
    </source>
</evidence>
<dbReference type="Pfam" id="PF13359">
    <property type="entry name" value="DDE_Tnp_4"/>
    <property type="match status" value="1"/>
</dbReference>
<dbReference type="Proteomes" id="UP000007819">
    <property type="component" value="Chromosome X"/>
</dbReference>
<evidence type="ECO:0000256" key="1">
    <source>
        <dbReference type="ARBA" id="ARBA00001968"/>
    </source>
</evidence>
<sequence>MAVVDANYKFLAVDIGAYGKGSDSLVFQDSNFGQRLQRDELDLPQASIIDGYNGPVFPYVFLADEAFPLSDRIMRPYGGHNLSVHQRIYNYRLSRGRRFVECAFGILANKWRLFHTPITLEPENVTHVVKAACVLHNFIRVRDGVHFEDATSYQDFHDVEFINGTQRHGRTVRDNFATYFMSPEGELPWQMSKI</sequence>
<evidence type="ECO:0000256" key="2">
    <source>
        <dbReference type="ARBA" id="ARBA00022723"/>
    </source>
</evidence>
<dbReference type="InterPro" id="IPR027806">
    <property type="entry name" value="HARBI1_dom"/>
</dbReference>
<protein>
    <recommendedName>
        <fullName evidence="3">DDE Tnp4 domain-containing protein</fullName>
    </recommendedName>
</protein>
<keyword evidence="5" id="KW-1185">Reference proteome</keyword>
<dbReference type="KEGG" id="api:103307699"/>
<evidence type="ECO:0000313" key="4">
    <source>
        <dbReference type="EnsemblMetazoa" id="XP_008178142.1"/>
    </source>
</evidence>
<dbReference type="AlphaFoldDB" id="A0A8R1X050"/>
<comment type="cofactor">
    <cofactor evidence="1">
        <name>a divalent metal cation</name>
        <dbReference type="ChEBI" id="CHEBI:60240"/>
    </cofactor>
</comment>
<organism evidence="4 5">
    <name type="scientific">Acyrthosiphon pisum</name>
    <name type="common">Pea aphid</name>
    <dbReference type="NCBI Taxonomy" id="7029"/>
    <lineage>
        <taxon>Eukaryota</taxon>
        <taxon>Metazoa</taxon>
        <taxon>Ecdysozoa</taxon>
        <taxon>Arthropoda</taxon>
        <taxon>Hexapoda</taxon>
        <taxon>Insecta</taxon>
        <taxon>Pterygota</taxon>
        <taxon>Neoptera</taxon>
        <taxon>Paraneoptera</taxon>
        <taxon>Hemiptera</taxon>
        <taxon>Sternorrhyncha</taxon>
        <taxon>Aphidomorpha</taxon>
        <taxon>Aphidoidea</taxon>
        <taxon>Aphididae</taxon>
        <taxon>Macrosiphini</taxon>
        <taxon>Acyrthosiphon</taxon>
    </lineage>
</organism>
<reference evidence="5" key="1">
    <citation type="submission" date="2010-06" db="EMBL/GenBank/DDBJ databases">
        <authorList>
            <person name="Jiang H."/>
            <person name="Abraham K."/>
            <person name="Ali S."/>
            <person name="Alsbrooks S.L."/>
            <person name="Anim B.N."/>
            <person name="Anosike U.S."/>
            <person name="Attaway T."/>
            <person name="Bandaranaike D.P."/>
            <person name="Battles P.K."/>
            <person name="Bell S.N."/>
            <person name="Bell A.V."/>
            <person name="Beltran B."/>
            <person name="Bickham C."/>
            <person name="Bustamante Y."/>
            <person name="Caleb T."/>
            <person name="Canada A."/>
            <person name="Cardenas V."/>
            <person name="Carter K."/>
            <person name="Chacko J."/>
            <person name="Chandrabose M.N."/>
            <person name="Chavez D."/>
            <person name="Chavez A."/>
            <person name="Chen L."/>
            <person name="Chu H.-S."/>
            <person name="Claassen K.J."/>
            <person name="Cockrell R."/>
            <person name="Collins M."/>
            <person name="Cooper J.A."/>
            <person name="Cree A."/>
            <person name="Curry S.M."/>
            <person name="Da Y."/>
            <person name="Dao M.D."/>
            <person name="Das B."/>
            <person name="Davila M.-L."/>
            <person name="Davy-Carroll L."/>
            <person name="Denson S."/>
            <person name="Dinh H."/>
            <person name="Ebong V.E."/>
            <person name="Edwards J.R."/>
            <person name="Egan A."/>
            <person name="El-Daye J."/>
            <person name="Escobedo L."/>
            <person name="Fernandez S."/>
            <person name="Fernando P.R."/>
            <person name="Flagg N."/>
            <person name="Forbes L.D."/>
            <person name="Fowler R.G."/>
            <person name="Fu Q."/>
            <person name="Gabisi R.A."/>
            <person name="Ganer J."/>
            <person name="Garbino Pronczuk A."/>
            <person name="Garcia R.M."/>
            <person name="Garner T."/>
            <person name="Garrett T.E."/>
            <person name="Gonzalez D.A."/>
            <person name="Hamid H."/>
            <person name="Hawkins E.S."/>
            <person name="Hirani K."/>
            <person name="Hogues M.E."/>
            <person name="Hollins B."/>
            <person name="Hsiao C.-H."/>
            <person name="Jabil R."/>
            <person name="James M.L."/>
            <person name="Jhangiani S.N."/>
            <person name="Johnson B."/>
            <person name="Johnson Q."/>
            <person name="Joshi V."/>
            <person name="Kalu J.B."/>
            <person name="Kam C."/>
            <person name="Kashfia A."/>
            <person name="Keebler J."/>
            <person name="Kisamo H."/>
            <person name="Kovar C.L."/>
            <person name="Lago L.A."/>
            <person name="Lai C.-Y."/>
            <person name="Laidlaw J."/>
            <person name="Lara F."/>
            <person name="Le T.-K."/>
            <person name="Lee S.L."/>
            <person name="Legall F.H."/>
            <person name="Lemon S.J."/>
            <person name="Lewis L.R."/>
            <person name="Li B."/>
            <person name="Liu Y."/>
            <person name="Liu Y.-S."/>
            <person name="Lopez J."/>
            <person name="Lozado R.J."/>
            <person name="Lu J."/>
            <person name="Madu R.C."/>
            <person name="Maheshwari M."/>
            <person name="Maheshwari R."/>
            <person name="Malloy K."/>
            <person name="Martinez E."/>
            <person name="Mathew T."/>
            <person name="Mercado I.C."/>
            <person name="Mercado C."/>
            <person name="Meyer B."/>
            <person name="Montgomery K."/>
            <person name="Morgan M.B."/>
            <person name="Munidasa M."/>
            <person name="Nazareth L.V."/>
            <person name="Nelson J."/>
            <person name="Ng B.M."/>
            <person name="Nguyen N.B."/>
            <person name="Nguyen P.Q."/>
            <person name="Nguyen T."/>
            <person name="Obregon M."/>
            <person name="Okwuonu G.O."/>
            <person name="Onwere C.G."/>
            <person name="Orozco G."/>
            <person name="Parra A."/>
            <person name="Patel S."/>
            <person name="Patil S."/>
            <person name="Perez A."/>
            <person name="Perez Y."/>
            <person name="Pham C."/>
            <person name="Primus E.L."/>
            <person name="Pu L.-L."/>
            <person name="Puazo M."/>
            <person name="Qin X."/>
            <person name="Quiroz J.B."/>
            <person name="Reese J."/>
            <person name="Richards S."/>
            <person name="Rives C.M."/>
            <person name="Robberts R."/>
            <person name="Ruiz S.J."/>
            <person name="Ruiz M.J."/>
            <person name="Santibanez J."/>
            <person name="Schneider B.W."/>
            <person name="Sisson I."/>
            <person name="Smith M."/>
            <person name="Sodergren E."/>
            <person name="Song X.-Z."/>
            <person name="Song B.B."/>
            <person name="Summersgill H."/>
            <person name="Thelus R."/>
            <person name="Thornton R.D."/>
            <person name="Trejos Z.Y."/>
            <person name="Usmani K."/>
            <person name="Vattathil S."/>
            <person name="Villasana D."/>
            <person name="Walker D.L."/>
            <person name="Wang S."/>
            <person name="Wang K."/>
            <person name="White C.S."/>
            <person name="Williams A.C."/>
            <person name="Williamson J."/>
            <person name="Wilson K."/>
            <person name="Woghiren I.O."/>
            <person name="Woodworth J.R."/>
            <person name="Worley K.C."/>
            <person name="Wright R.A."/>
            <person name="Wu W."/>
            <person name="Young L."/>
            <person name="Zhang L."/>
            <person name="Zhang J."/>
            <person name="Zhu Y."/>
            <person name="Muzny D.M."/>
            <person name="Weinstock G."/>
            <person name="Gibbs R.A."/>
        </authorList>
    </citation>
    <scope>NUCLEOTIDE SEQUENCE [LARGE SCALE GENOMIC DNA]</scope>
    <source>
        <strain evidence="5">LSR1</strain>
    </source>
</reference>
<dbReference type="EnsemblMetazoa" id="XM_008179920.1">
    <property type="protein sequence ID" value="XP_008178142.1"/>
    <property type="gene ID" value="LOC103307699"/>
</dbReference>
<dbReference type="GeneID" id="103307699"/>
<proteinExistence type="predicted"/>
<dbReference type="RefSeq" id="XP_008178142.1">
    <property type="nucleotide sequence ID" value="XM_008179920.1"/>
</dbReference>
<feature type="domain" description="DDE Tnp4" evidence="3">
    <location>
        <begin position="2"/>
        <end position="137"/>
    </location>
</feature>
<dbReference type="OMA" id="RYVECAY"/>
<dbReference type="OrthoDB" id="6579366at2759"/>
<evidence type="ECO:0000313" key="5">
    <source>
        <dbReference type="Proteomes" id="UP000007819"/>
    </source>
</evidence>
<accession>A0A8R1X050</accession>